<sequence>MAEVGEARAGARRGEYGIDAPAVPASMGGVGVLLLVLGFVLLSTRPVGAVLGWTIWAFAVGGYLILSASSYLYTTRRGTFRVWAGLLDGLDLRGDERLLDLGCGRGAVLLLAAQRLPNGHAVGVDLWRSVDQSGNTEAATRANAEAEGVSARVELCTGDMTELPFDDGAFDVVVSSLAIHNIPSTPARARAVAEALRVVRPGGRILLADIRNARTYARVLRGAGATGVRCRRLGPRFWYGGPWVATTLVTARRAG</sequence>
<keyword evidence="3" id="KW-0489">Methyltransferase</keyword>
<evidence type="ECO:0000313" key="3">
    <source>
        <dbReference type="EMBL" id="GAA1861405.1"/>
    </source>
</evidence>
<feature type="transmembrane region" description="Helical" evidence="1">
    <location>
        <begin position="53"/>
        <end position="73"/>
    </location>
</feature>
<dbReference type="InterPro" id="IPR013216">
    <property type="entry name" value="Methyltransf_11"/>
</dbReference>
<dbReference type="InterPro" id="IPR029063">
    <property type="entry name" value="SAM-dependent_MTases_sf"/>
</dbReference>
<proteinExistence type="predicted"/>
<dbReference type="CDD" id="cd02440">
    <property type="entry name" value="AdoMet_MTases"/>
    <property type="match status" value="1"/>
</dbReference>
<dbReference type="EMBL" id="BAAAQK010000018">
    <property type="protein sequence ID" value="GAA1861405.1"/>
    <property type="molecule type" value="Genomic_DNA"/>
</dbReference>
<keyword evidence="3" id="KW-0808">Transferase</keyword>
<dbReference type="SUPFAM" id="SSF53335">
    <property type="entry name" value="S-adenosyl-L-methionine-dependent methyltransferases"/>
    <property type="match status" value="1"/>
</dbReference>
<comment type="caution">
    <text evidence="3">The sequence shown here is derived from an EMBL/GenBank/DDBJ whole genome shotgun (WGS) entry which is preliminary data.</text>
</comment>
<protein>
    <submittedName>
        <fullName evidence="3">Class I SAM-dependent methyltransferase</fullName>
    </submittedName>
</protein>
<feature type="transmembrane region" description="Helical" evidence="1">
    <location>
        <begin position="21"/>
        <end position="41"/>
    </location>
</feature>
<accession>A0ABN2NCG7</accession>
<evidence type="ECO:0000259" key="2">
    <source>
        <dbReference type="Pfam" id="PF08241"/>
    </source>
</evidence>
<evidence type="ECO:0000313" key="4">
    <source>
        <dbReference type="Proteomes" id="UP001500449"/>
    </source>
</evidence>
<gene>
    <name evidence="3" type="ORF">GCM10009836_46970</name>
</gene>
<dbReference type="PANTHER" id="PTHR45277:SF1">
    <property type="entry name" value="EXPRESSED PROTEIN"/>
    <property type="match status" value="1"/>
</dbReference>
<dbReference type="Pfam" id="PF08241">
    <property type="entry name" value="Methyltransf_11"/>
    <property type="match status" value="1"/>
</dbReference>
<dbReference type="Proteomes" id="UP001500449">
    <property type="component" value="Unassembled WGS sequence"/>
</dbReference>
<dbReference type="Gene3D" id="3.40.50.150">
    <property type="entry name" value="Vaccinia Virus protein VP39"/>
    <property type="match status" value="1"/>
</dbReference>
<dbReference type="PANTHER" id="PTHR45277">
    <property type="entry name" value="EXPRESSED PROTEIN"/>
    <property type="match status" value="1"/>
</dbReference>
<dbReference type="RefSeq" id="WP_344420915.1">
    <property type="nucleotide sequence ID" value="NZ_BAAAQK010000018.1"/>
</dbReference>
<reference evidence="3 4" key="1">
    <citation type="journal article" date="2019" name="Int. J. Syst. Evol. Microbiol.">
        <title>The Global Catalogue of Microorganisms (GCM) 10K type strain sequencing project: providing services to taxonomists for standard genome sequencing and annotation.</title>
        <authorList>
            <consortium name="The Broad Institute Genomics Platform"/>
            <consortium name="The Broad Institute Genome Sequencing Center for Infectious Disease"/>
            <person name="Wu L."/>
            <person name="Ma J."/>
        </authorList>
    </citation>
    <scope>NUCLEOTIDE SEQUENCE [LARGE SCALE GENOMIC DNA]</scope>
    <source>
        <strain evidence="3 4">JCM 16009</strain>
    </source>
</reference>
<dbReference type="GO" id="GO:0008168">
    <property type="term" value="F:methyltransferase activity"/>
    <property type="evidence" value="ECO:0007669"/>
    <property type="project" value="UniProtKB-KW"/>
</dbReference>
<organism evidence="3 4">
    <name type="scientific">Pseudonocardia ailaonensis</name>
    <dbReference type="NCBI Taxonomy" id="367279"/>
    <lineage>
        <taxon>Bacteria</taxon>
        <taxon>Bacillati</taxon>
        <taxon>Actinomycetota</taxon>
        <taxon>Actinomycetes</taxon>
        <taxon>Pseudonocardiales</taxon>
        <taxon>Pseudonocardiaceae</taxon>
        <taxon>Pseudonocardia</taxon>
    </lineage>
</organism>
<feature type="domain" description="Methyltransferase type 11" evidence="2">
    <location>
        <begin position="99"/>
        <end position="206"/>
    </location>
</feature>
<keyword evidence="1" id="KW-0472">Membrane</keyword>
<keyword evidence="4" id="KW-1185">Reference proteome</keyword>
<name>A0ABN2NCG7_9PSEU</name>
<keyword evidence="1" id="KW-0812">Transmembrane</keyword>
<keyword evidence="1" id="KW-1133">Transmembrane helix</keyword>
<evidence type="ECO:0000256" key="1">
    <source>
        <dbReference type="SAM" id="Phobius"/>
    </source>
</evidence>
<dbReference type="GO" id="GO:0032259">
    <property type="term" value="P:methylation"/>
    <property type="evidence" value="ECO:0007669"/>
    <property type="project" value="UniProtKB-KW"/>
</dbReference>